<keyword evidence="1" id="KW-0812">Transmembrane</keyword>
<feature type="transmembrane region" description="Helical" evidence="1">
    <location>
        <begin position="76"/>
        <end position="93"/>
    </location>
</feature>
<feature type="transmembrane region" description="Helical" evidence="1">
    <location>
        <begin position="30"/>
        <end position="55"/>
    </location>
</feature>
<dbReference type="EMBL" id="BK014702">
    <property type="protein sequence ID" value="DAD68458.1"/>
    <property type="molecule type" value="Genomic_DNA"/>
</dbReference>
<sequence length="126" mass="13599">MKRLIFLLFVLLLGTLGAYMIEGKMPNSDNIAGGLFFGTVLAVPIFALLNAFGLAPCVKDRPTPNIDFLFDEGKDGSVSIFVASALIFSGLIGFFSIELALACAFGSILFQGVIKFLISYIFYAKL</sequence>
<feature type="transmembrane region" description="Helical" evidence="1">
    <location>
        <begin position="99"/>
        <end position="123"/>
    </location>
</feature>
<keyword evidence="1" id="KW-1133">Transmembrane helix</keyword>
<protein>
    <submittedName>
        <fullName evidence="2">Uncharacterized protein</fullName>
    </submittedName>
</protein>
<reference evidence="2" key="1">
    <citation type="journal article" date="2021" name="Proc. Natl. Acad. Sci. U.S.A.">
        <title>A Catalog of Tens of Thousands of Viruses from Human Metagenomes Reveals Hidden Associations with Chronic Diseases.</title>
        <authorList>
            <person name="Tisza M.J."/>
            <person name="Buck C.B."/>
        </authorList>
    </citation>
    <scope>NUCLEOTIDE SEQUENCE</scope>
    <source>
        <strain evidence="2">CtJHU2</strain>
    </source>
</reference>
<proteinExistence type="predicted"/>
<keyword evidence="1" id="KW-0472">Membrane</keyword>
<accession>A0A8S5LEV8</accession>
<evidence type="ECO:0000256" key="1">
    <source>
        <dbReference type="SAM" id="Phobius"/>
    </source>
</evidence>
<organism evidence="2">
    <name type="scientific">Myoviridae sp. ctJHU2</name>
    <dbReference type="NCBI Taxonomy" id="2823540"/>
    <lineage>
        <taxon>Viruses</taxon>
        <taxon>Duplodnaviria</taxon>
        <taxon>Heunggongvirae</taxon>
        <taxon>Uroviricota</taxon>
        <taxon>Caudoviricetes</taxon>
    </lineage>
</organism>
<name>A0A8S5LEV8_9CAUD</name>
<evidence type="ECO:0000313" key="2">
    <source>
        <dbReference type="EMBL" id="DAD68458.1"/>
    </source>
</evidence>